<evidence type="ECO:0000256" key="2">
    <source>
        <dbReference type="ARBA" id="ARBA00022692"/>
    </source>
</evidence>
<gene>
    <name evidence="10" type="primary">LOC110789933</name>
</gene>
<dbReference type="KEGG" id="soe:110789933"/>
<evidence type="ECO:0000256" key="5">
    <source>
        <dbReference type="ARBA" id="ARBA00023004"/>
    </source>
</evidence>
<dbReference type="GO" id="GO:0020037">
    <property type="term" value="F:heme binding"/>
    <property type="evidence" value="ECO:0007669"/>
    <property type="project" value="InterPro"/>
</dbReference>
<keyword evidence="3 6" id="KW-0479">Metal-binding</keyword>
<comment type="similarity">
    <text evidence="7">Belongs to the cytochrome P450 family.</text>
</comment>
<evidence type="ECO:0000256" key="8">
    <source>
        <dbReference type="SAM" id="Phobius"/>
    </source>
</evidence>
<keyword evidence="9" id="KW-1185">Reference proteome</keyword>
<evidence type="ECO:0000256" key="6">
    <source>
        <dbReference type="PIRSR" id="PIRSR602401-1"/>
    </source>
</evidence>
<dbReference type="InterPro" id="IPR036396">
    <property type="entry name" value="Cyt_P450_sf"/>
</dbReference>
<dbReference type="Proteomes" id="UP000813463">
    <property type="component" value="Chromosome 3"/>
</dbReference>
<dbReference type="PROSITE" id="PS00086">
    <property type="entry name" value="CYTOCHROME_P450"/>
    <property type="match status" value="1"/>
</dbReference>
<evidence type="ECO:0000313" key="10">
    <source>
        <dbReference type="RefSeq" id="XP_021850346.2"/>
    </source>
</evidence>
<dbReference type="Pfam" id="PF00067">
    <property type="entry name" value="p450"/>
    <property type="match status" value="1"/>
</dbReference>
<evidence type="ECO:0000256" key="4">
    <source>
        <dbReference type="ARBA" id="ARBA00022989"/>
    </source>
</evidence>
<keyword evidence="8" id="KW-0472">Membrane</keyword>
<evidence type="ECO:0000256" key="1">
    <source>
        <dbReference type="ARBA" id="ARBA00004167"/>
    </source>
</evidence>
<reference evidence="10" key="2">
    <citation type="submission" date="2025-08" db="UniProtKB">
        <authorList>
            <consortium name="RefSeq"/>
        </authorList>
    </citation>
    <scope>IDENTIFICATION</scope>
    <source>
        <tissue evidence="10">Leaf</tissue>
    </source>
</reference>
<keyword evidence="2 8" id="KW-0812">Transmembrane</keyword>
<dbReference type="PANTHER" id="PTHR24286:SF53">
    <property type="entry name" value="BETA-AMYRIN 28-OXIDASE-LIKE"/>
    <property type="match status" value="1"/>
</dbReference>
<feature type="transmembrane region" description="Helical" evidence="8">
    <location>
        <begin position="7"/>
        <end position="27"/>
    </location>
</feature>
<dbReference type="InterPro" id="IPR002401">
    <property type="entry name" value="Cyt_P450_E_grp-I"/>
</dbReference>
<keyword evidence="7" id="KW-0503">Monooxygenase</keyword>
<dbReference type="InterPro" id="IPR017972">
    <property type="entry name" value="Cyt_P450_CS"/>
</dbReference>
<dbReference type="PANTHER" id="PTHR24286">
    <property type="entry name" value="CYTOCHROME P450 26"/>
    <property type="match status" value="1"/>
</dbReference>
<protein>
    <submittedName>
        <fullName evidence="10">Beta-amyrin 6-beta-monooxygenase</fullName>
    </submittedName>
</protein>
<reference evidence="9" key="1">
    <citation type="journal article" date="2021" name="Nat. Commun.">
        <title>Genomic analyses provide insights into spinach domestication and the genetic basis of agronomic traits.</title>
        <authorList>
            <person name="Cai X."/>
            <person name="Sun X."/>
            <person name="Xu C."/>
            <person name="Sun H."/>
            <person name="Wang X."/>
            <person name="Ge C."/>
            <person name="Zhang Z."/>
            <person name="Wang Q."/>
            <person name="Fei Z."/>
            <person name="Jiao C."/>
            <person name="Wang Q."/>
        </authorList>
    </citation>
    <scope>NUCLEOTIDE SEQUENCE [LARGE SCALE GENOMIC DNA]</scope>
    <source>
        <strain evidence="9">cv. Varoflay</strain>
    </source>
</reference>
<feature type="binding site" description="axial binding residue" evidence="6">
    <location>
        <position position="436"/>
    </location>
    <ligand>
        <name>heme</name>
        <dbReference type="ChEBI" id="CHEBI:30413"/>
    </ligand>
    <ligandPart>
        <name>Fe</name>
        <dbReference type="ChEBI" id="CHEBI:18248"/>
    </ligandPart>
</feature>
<dbReference type="GO" id="GO:0004497">
    <property type="term" value="F:monooxygenase activity"/>
    <property type="evidence" value="ECO:0007669"/>
    <property type="project" value="UniProtKB-KW"/>
</dbReference>
<name>A0A9R0JX43_SPIOL</name>
<keyword evidence="6 7" id="KW-0349">Heme</keyword>
<dbReference type="GO" id="GO:0016020">
    <property type="term" value="C:membrane"/>
    <property type="evidence" value="ECO:0007669"/>
    <property type="project" value="UniProtKB-SubCell"/>
</dbReference>
<organism evidence="9 10">
    <name type="scientific">Spinacia oleracea</name>
    <name type="common">Spinach</name>
    <dbReference type="NCBI Taxonomy" id="3562"/>
    <lineage>
        <taxon>Eukaryota</taxon>
        <taxon>Viridiplantae</taxon>
        <taxon>Streptophyta</taxon>
        <taxon>Embryophyta</taxon>
        <taxon>Tracheophyta</taxon>
        <taxon>Spermatophyta</taxon>
        <taxon>Magnoliopsida</taxon>
        <taxon>eudicotyledons</taxon>
        <taxon>Gunneridae</taxon>
        <taxon>Pentapetalae</taxon>
        <taxon>Caryophyllales</taxon>
        <taxon>Chenopodiaceae</taxon>
        <taxon>Chenopodioideae</taxon>
        <taxon>Anserineae</taxon>
        <taxon>Spinacia</taxon>
    </lineage>
</organism>
<proteinExistence type="inferred from homology"/>
<dbReference type="CDD" id="cd11043">
    <property type="entry name" value="CYP90-like"/>
    <property type="match status" value="1"/>
</dbReference>
<evidence type="ECO:0000256" key="7">
    <source>
        <dbReference type="RuleBase" id="RU000461"/>
    </source>
</evidence>
<comment type="subcellular location">
    <subcellularLocation>
        <location evidence="1">Membrane</location>
        <topology evidence="1">Single-pass membrane protein</topology>
    </subcellularLocation>
</comment>
<dbReference type="RefSeq" id="XP_021850346.2">
    <property type="nucleotide sequence ID" value="XM_021994654.2"/>
</dbReference>
<dbReference type="PRINTS" id="PR00463">
    <property type="entry name" value="EP450I"/>
</dbReference>
<dbReference type="SUPFAM" id="SSF48264">
    <property type="entry name" value="Cytochrome P450"/>
    <property type="match status" value="1"/>
</dbReference>
<dbReference type="AlphaFoldDB" id="A0A9R0JX43"/>
<comment type="cofactor">
    <cofactor evidence="6">
        <name>heme</name>
        <dbReference type="ChEBI" id="CHEBI:30413"/>
    </cofactor>
</comment>
<dbReference type="GeneID" id="110789933"/>
<dbReference type="PRINTS" id="PR00385">
    <property type="entry name" value="P450"/>
</dbReference>
<keyword evidence="7" id="KW-0560">Oxidoreductase</keyword>
<accession>A0A9R0JX43</accession>
<dbReference type="Gene3D" id="1.10.630.10">
    <property type="entry name" value="Cytochrome P450"/>
    <property type="match status" value="1"/>
</dbReference>
<keyword evidence="5 6" id="KW-0408">Iron</keyword>
<dbReference type="InterPro" id="IPR001128">
    <property type="entry name" value="Cyt_P450"/>
</dbReference>
<sequence length="489" mass="55714">MASIISVLGWLSISSIIIIVIIVTQIFQQFPKSSSNTKTSNLPPGKTGWPLLGETLAYVFSPENFIFDRMKKYSPHVFKTSLAGEKTAVFCGPLANKFIFSNEGKLVKYWLPRSVSTPLSYRKTESNSPSGKPTHDLSYQFLKVESIQHYVSMVDSMTRQHLDKYWAPFLQVKAYNLAKEFTLALSCRILVNCSIDDPNFDLQVRELTEPFFLLVQGILSVPLYFPGTPYYKAINGGKLVKERLVKIIKQRKVEMEEKQEYDESKCQDLLGQLLVDSHKNGKFLNEEEITSKIIGLMFAGFYPTSNTITFLINNLAQHPDIYDKVLQEQTEITKSKEPGEALSWMDVQKMKYSWNVICETMRLTAPVPGNFREAITDFAYAGFDIPKGWKVHWSVCATHKNPDYFQNPETFDPSRFQGNGPAPYTFVPFGAGPRMCAGKEFARIQLLVFLHNLVTRFRFNKVNPTEKIIYNPDAIPIQGLPIYLKPHSC</sequence>
<dbReference type="GO" id="GO:0016125">
    <property type="term" value="P:sterol metabolic process"/>
    <property type="evidence" value="ECO:0007669"/>
    <property type="project" value="TreeGrafter"/>
</dbReference>
<evidence type="ECO:0000256" key="3">
    <source>
        <dbReference type="ARBA" id="ARBA00022723"/>
    </source>
</evidence>
<dbReference type="GO" id="GO:0016705">
    <property type="term" value="F:oxidoreductase activity, acting on paired donors, with incorporation or reduction of molecular oxygen"/>
    <property type="evidence" value="ECO:0007669"/>
    <property type="project" value="InterPro"/>
</dbReference>
<evidence type="ECO:0000313" key="9">
    <source>
        <dbReference type="Proteomes" id="UP000813463"/>
    </source>
</evidence>
<dbReference type="GO" id="GO:0005506">
    <property type="term" value="F:iron ion binding"/>
    <property type="evidence" value="ECO:0007669"/>
    <property type="project" value="InterPro"/>
</dbReference>
<keyword evidence="4 8" id="KW-1133">Transmembrane helix</keyword>